<evidence type="ECO:0000256" key="2">
    <source>
        <dbReference type="ARBA" id="ARBA00006434"/>
    </source>
</evidence>
<keyword evidence="7" id="KW-0915">Sodium</keyword>
<dbReference type="KEGG" id="sus:Acid_4784"/>
<evidence type="ECO:0000256" key="8">
    <source>
        <dbReference type="ARBA" id="ARBA00023065"/>
    </source>
</evidence>
<evidence type="ECO:0000256" key="9">
    <source>
        <dbReference type="ARBA" id="ARBA00023136"/>
    </source>
</evidence>
<feature type="transmembrane region" description="Helical" evidence="13">
    <location>
        <begin position="73"/>
        <end position="93"/>
    </location>
</feature>
<evidence type="ECO:0000256" key="10">
    <source>
        <dbReference type="ARBA" id="ARBA00023201"/>
    </source>
</evidence>
<keyword evidence="6 13" id="KW-1133">Transmembrane helix</keyword>
<proteinExistence type="inferred from homology"/>
<evidence type="ECO:0000313" key="14">
    <source>
        <dbReference type="EMBL" id="ABJ85743.1"/>
    </source>
</evidence>
<evidence type="ECO:0000256" key="1">
    <source>
        <dbReference type="ARBA" id="ARBA00004651"/>
    </source>
</evidence>
<dbReference type="InterPro" id="IPR051163">
    <property type="entry name" value="Sodium:Solute_Symporter_SSF"/>
</dbReference>
<evidence type="ECO:0000256" key="5">
    <source>
        <dbReference type="ARBA" id="ARBA00022692"/>
    </source>
</evidence>
<organism evidence="14">
    <name type="scientific">Solibacter usitatus (strain Ellin6076)</name>
    <dbReference type="NCBI Taxonomy" id="234267"/>
    <lineage>
        <taxon>Bacteria</taxon>
        <taxon>Pseudomonadati</taxon>
        <taxon>Acidobacteriota</taxon>
        <taxon>Terriglobia</taxon>
        <taxon>Bryobacterales</taxon>
        <taxon>Solibacteraceae</taxon>
        <taxon>Candidatus Solibacter</taxon>
    </lineage>
</organism>
<evidence type="ECO:0000256" key="4">
    <source>
        <dbReference type="ARBA" id="ARBA00022475"/>
    </source>
</evidence>
<dbReference type="PROSITE" id="PS50283">
    <property type="entry name" value="NA_SOLUT_SYMP_3"/>
    <property type="match status" value="1"/>
</dbReference>
<evidence type="ECO:0000256" key="7">
    <source>
        <dbReference type="ARBA" id="ARBA00023053"/>
    </source>
</evidence>
<evidence type="ECO:0000256" key="12">
    <source>
        <dbReference type="SAM" id="MobiDB-lite"/>
    </source>
</evidence>
<dbReference type="AlphaFoldDB" id="Q01X72"/>
<evidence type="ECO:0000256" key="3">
    <source>
        <dbReference type="ARBA" id="ARBA00022448"/>
    </source>
</evidence>
<dbReference type="InterPro" id="IPR038377">
    <property type="entry name" value="Na/Glc_symporter_sf"/>
</dbReference>
<dbReference type="GO" id="GO:0006814">
    <property type="term" value="P:sodium ion transport"/>
    <property type="evidence" value="ECO:0007669"/>
    <property type="project" value="UniProtKB-KW"/>
</dbReference>
<dbReference type="PANTHER" id="PTHR42985:SF47">
    <property type="entry name" value="INTEGRAL MEMBRANE TRANSPORT PROTEIN"/>
    <property type="match status" value="1"/>
</dbReference>
<keyword evidence="5 13" id="KW-0812">Transmembrane</keyword>
<dbReference type="STRING" id="234267.Acid_4784"/>
<keyword evidence="4" id="KW-1003">Cell membrane</keyword>
<feature type="transmembrane region" description="Helical" evidence="13">
    <location>
        <begin position="273"/>
        <end position="299"/>
    </location>
</feature>
<dbReference type="NCBIfam" id="TIGR00813">
    <property type="entry name" value="sss"/>
    <property type="match status" value="1"/>
</dbReference>
<feature type="transmembrane region" description="Helical" evidence="13">
    <location>
        <begin position="326"/>
        <end position="352"/>
    </location>
</feature>
<feature type="transmembrane region" description="Helical" evidence="13">
    <location>
        <begin position="429"/>
        <end position="449"/>
    </location>
</feature>
<dbReference type="EMBL" id="CP000473">
    <property type="protein sequence ID" value="ABJ85743.1"/>
    <property type="molecule type" value="Genomic_DNA"/>
</dbReference>
<dbReference type="GO" id="GO:0015293">
    <property type="term" value="F:symporter activity"/>
    <property type="evidence" value="ECO:0007669"/>
    <property type="project" value="TreeGrafter"/>
</dbReference>
<feature type="transmembrane region" description="Helical" evidence="13">
    <location>
        <begin position="43"/>
        <end position="67"/>
    </location>
</feature>
<protein>
    <submittedName>
        <fullName evidence="14">SSS sodium solute transporter superfamily</fullName>
    </submittedName>
</protein>
<gene>
    <name evidence="14" type="ordered locus">Acid_4784</name>
</gene>
<sequence length="506" mass="54515">MRYFDLAIILVYLIAITLFGARFRSGQKNLRDYFLGGRTAPWWAISLSIVSAETSTLTIVGTPALAFGGNLGFLQIVFGYLLARIVISFVFLPQYFKGEMFTAYELMRRRFGERVRKLTASIFLVTRALAEGVRVFAISLVISIVLGTGEIASIVLIVLLTLFYTFEGGMTAVIWTDVVQMTLYIIGAIASFAIILGKIPGGWEHVSAVAGAAHKFTVFDFRFAFDMQFFARTYSFWAGVAGGCFLTTASHGTDQLMVQRLLSARDERQSRTALFASWVVIFFQFTLFLLIGVLLFVYYGDQGLNAPAQKDRIYPEFVWHNLPPGLAGLIIAAILAAAMANLSAALNSLASTTVVDFYRARAKSLSDASALKIARWATIAWGLVLLAIAIAARGSTSVLEAGLTIGSIPMGALLGVFLLGVLTRKPREGAAIAGVACGLAAVLGTRFFTPVAWTWYVLIGTVTTFGVGLAASLFEGPAPLPPAEAGVREPVGGPSNSPPHRASPEI</sequence>
<dbReference type="eggNOG" id="COG0591">
    <property type="taxonomic scope" value="Bacteria"/>
</dbReference>
<dbReference type="CDD" id="cd11493">
    <property type="entry name" value="SLC5sbd_NIS-like_u1"/>
    <property type="match status" value="1"/>
</dbReference>
<dbReference type="InterPro" id="IPR001734">
    <property type="entry name" value="Na/solute_symporter"/>
</dbReference>
<evidence type="ECO:0000256" key="13">
    <source>
        <dbReference type="SAM" id="Phobius"/>
    </source>
</evidence>
<dbReference type="Pfam" id="PF00474">
    <property type="entry name" value="SSF"/>
    <property type="match status" value="1"/>
</dbReference>
<dbReference type="InParanoid" id="Q01X72"/>
<dbReference type="PANTHER" id="PTHR42985">
    <property type="entry name" value="SODIUM-COUPLED MONOCARBOXYLATE TRANSPORTER"/>
    <property type="match status" value="1"/>
</dbReference>
<dbReference type="HOGENOM" id="CLU_018808_11_4_0"/>
<feature type="transmembrane region" description="Helical" evidence="13">
    <location>
        <begin position="136"/>
        <end position="166"/>
    </location>
</feature>
<feature type="transmembrane region" description="Helical" evidence="13">
    <location>
        <begin position="178"/>
        <end position="197"/>
    </location>
</feature>
<accession>Q01X72</accession>
<evidence type="ECO:0000256" key="6">
    <source>
        <dbReference type="ARBA" id="ARBA00022989"/>
    </source>
</evidence>
<feature type="transmembrane region" description="Helical" evidence="13">
    <location>
        <begin position="398"/>
        <end position="422"/>
    </location>
</feature>
<evidence type="ECO:0000256" key="11">
    <source>
        <dbReference type="RuleBase" id="RU362091"/>
    </source>
</evidence>
<keyword evidence="3" id="KW-0813">Transport</keyword>
<feature type="transmembrane region" description="Helical" evidence="13">
    <location>
        <begin position="455"/>
        <end position="474"/>
    </location>
</feature>
<dbReference type="Gene3D" id="1.20.1730.10">
    <property type="entry name" value="Sodium/glucose cotransporter"/>
    <property type="match status" value="1"/>
</dbReference>
<feature type="transmembrane region" description="Helical" evidence="13">
    <location>
        <begin position="373"/>
        <end position="392"/>
    </location>
</feature>
<dbReference type="GO" id="GO:0005886">
    <property type="term" value="C:plasma membrane"/>
    <property type="evidence" value="ECO:0007669"/>
    <property type="project" value="UniProtKB-SubCell"/>
</dbReference>
<feature type="transmembrane region" description="Helical" evidence="13">
    <location>
        <begin position="6"/>
        <end position="23"/>
    </location>
</feature>
<name>Q01X72_SOLUE</name>
<keyword evidence="10" id="KW-0739">Sodium transport</keyword>
<keyword evidence="9 13" id="KW-0472">Membrane</keyword>
<comment type="subcellular location">
    <subcellularLocation>
        <location evidence="1">Cell membrane</location>
        <topology evidence="1">Multi-pass membrane protein</topology>
    </subcellularLocation>
</comment>
<feature type="region of interest" description="Disordered" evidence="12">
    <location>
        <begin position="484"/>
        <end position="506"/>
    </location>
</feature>
<keyword evidence="8" id="KW-0406">Ion transport</keyword>
<comment type="similarity">
    <text evidence="2 11">Belongs to the sodium:solute symporter (SSF) (TC 2.A.21) family.</text>
</comment>
<reference evidence="14" key="1">
    <citation type="submission" date="2006-10" db="EMBL/GenBank/DDBJ databases">
        <title>Complete sequence of Solibacter usitatus Ellin6076.</title>
        <authorList>
            <consortium name="US DOE Joint Genome Institute"/>
            <person name="Copeland A."/>
            <person name="Lucas S."/>
            <person name="Lapidus A."/>
            <person name="Barry K."/>
            <person name="Detter J.C."/>
            <person name="Glavina del Rio T."/>
            <person name="Hammon N."/>
            <person name="Israni S."/>
            <person name="Dalin E."/>
            <person name="Tice H."/>
            <person name="Pitluck S."/>
            <person name="Thompson L.S."/>
            <person name="Brettin T."/>
            <person name="Bruce D."/>
            <person name="Han C."/>
            <person name="Tapia R."/>
            <person name="Gilna P."/>
            <person name="Schmutz J."/>
            <person name="Larimer F."/>
            <person name="Land M."/>
            <person name="Hauser L."/>
            <person name="Kyrpides N."/>
            <person name="Mikhailova N."/>
            <person name="Janssen P.H."/>
            <person name="Kuske C.R."/>
            <person name="Richardson P."/>
        </authorList>
    </citation>
    <scope>NUCLEOTIDE SEQUENCE</scope>
    <source>
        <strain evidence="14">Ellin6076</strain>
    </source>
</reference>
<dbReference type="OrthoDB" id="9810181at2"/>